<dbReference type="SUPFAM" id="SSF53067">
    <property type="entry name" value="Actin-like ATPase domain"/>
    <property type="match status" value="2"/>
</dbReference>
<dbReference type="GO" id="GO:0045127">
    <property type="term" value="F:N-acetylglucosamine kinase activity"/>
    <property type="evidence" value="ECO:0007669"/>
    <property type="project" value="InterPro"/>
</dbReference>
<gene>
    <name evidence="2" type="ORF">KD146_02975</name>
</gene>
<protein>
    <recommendedName>
        <fullName evidence="1">ATPase BadF/BadG/BcrA/BcrD type domain-containing protein</fullName>
    </recommendedName>
</protein>
<accession>A0A942E3Q2</accession>
<dbReference type="PANTHER" id="PTHR12862">
    <property type="entry name" value="BADF TYPE ATPASE DOMAIN-CONTAINING PROTEIN"/>
    <property type="match status" value="1"/>
</dbReference>
<dbReference type="Gene3D" id="3.30.420.40">
    <property type="match status" value="2"/>
</dbReference>
<dbReference type="RefSeq" id="WP_212657262.1">
    <property type="nucleotide sequence ID" value="NZ_JAGXTP010000001.1"/>
</dbReference>
<organism evidence="2 3">
    <name type="scientific">Devosia litorisediminis</name>
    <dbReference type="NCBI Taxonomy" id="2829817"/>
    <lineage>
        <taxon>Bacteria</taxon>
        <taxon>Pseudomonadati</taxon>
        <taxon>Pseudomonadota</taxon>
        <taxon>Alphaproteobacteria</taxon>
        <taxon>Hyphomicrobiales</taxon>
        <taxon>Devosiaceae</taxon>
        <taxon>Devosia</taxon>
    </lineage>
</organism>
<sequence>MSRLVHLGIDVGGTASRWVACDQDGAIIARGQANGATGHLFSPTERERLTRAFSTIAGALVAQGLAAEFVTVGLTGYGAAVFGQMTQLVTDSFGVSSQHSLIADDMTLTYAGIFAPGEGHLVSAGTGSIGLHIGADGRYVRVGGRGILIDDAGSGSWIALRALDQLYRCLDHTGSFADMSVLANAVFAIIGSDDWHAVRQFVYGNDRGVIGTLAVAVGKAAEQGDDAALSILSDAGSELAQLAHALIARAQKCPIALVGGVLTLHPSIGEQVARALVGFEVRQVSADAALSAARLPLEEQGMWAQVLAAKSALG</sequence>
<dbReference type="Pfam" id="PF01869">
    <property type="entry name" value="BcrAD_BadFG"/>
    <property type="match status" value="1"/>
</dbReference>
<reference evidence="2" key="1">
    <citation type="submission" date="2021-04" db="EMBL/GenBank/DDBJ databases">
        <title>Devosia litorisediminis sp. nov., isolated from a sand dune.</title>
        <authorList>
            <person name="Park S."/>
            <person name="Yoon J.-H."/>
        </authorList>
    </citation>
    <scope>NUCLEOTIDE SEQUENCE</scope>
    <source>
        <strain evidence="2">BSSL-BM10</strain>
    </source>
</reference>
<proteinExistence type="predicted"/>
<evidence type="ECO:0000259" key="1">
    <source>
        <dbReference type="Pfam" id="PF01869"/>
    </source>
</evidence>
<dbReference type="InterPro" id="IPR002731">
    <property type="entry name" value="ATPase_BadF"/>
</dbReference>
<comment type="caution">
    <text evidence="2">The sequence shown here is derived from an EMBL/GenBank/DDBJ whole genome shotgun (WGS) entry which is preliminary data.</text>
</comment>
<dbReference type="InterPro" id="IPR039758">
    <property type="entry name" value="NAGK-like"/>
</dbReference>
<keyword evidence="3" id="KW-1185">Reference proteome</keyword>
<dbReference type="AlphaFoldDB" id="A0A942E3Q2"/>
<dbReference type="InterPro" id="IPR043129">
    <property type="entry name" value="ATPase_NBD"/>
</dbReference>
<dbReference type="PANTHER" id="PTHR12862:SF0">
    <property type="entry name" value="N-ACETYL-D-GLUCOSAMINE KINASE"/>
    <property type="match status" value="1"/>
</dbReference>
<dbReference type="Proteomes" id="UP000678281">
    <property type="component" value="Unassembled WGS sequence"/>
</dbReference>
<evidence type="ECO:0000313" key="2">
    <source>
        <dbReference type="EMBL" id="MBS3847653.1"/>
    </source>
</evidence>
<evidence type="ECO:0000313" key="3">
    <source>
        <dbReference type="Proteomes" id="UP000678281"/>
    </source>
</evidence>
<name>A0A942E3Q2_9HYPH</name>
<dbReference type="EMBL" id="JAGXTP010000001">
    <property type="protein sequence ID" value="MBS3847653.1"/>
    <property type="molecule type" value="Genomic_DNA"/>
</dbReference>
<feature type="domain" description="ATPase BadF/BadG/BcrA/BcrD type" evidence="1">
    <location>
        <begin position="7"/>
        <end position="268"/>
    </location>
</feature>